<name>A0A5A7MJG0_COMTE</name>
<organism evidence="1 2">
    <name type="scientific">Comamonas testosteroni</name>
    <name type="common">Pseudomonas testosteroni</name>
    <dbReference type="NCBI Taxonomy" id="285"/>
    <lineage>
        <taxon>Bacteria</taxon>
        <taxon>Pseudomonadati</taxon>
        <taxon>Pseudomonadota</taxon>
        <taxon>Betaproteobacteria</taxon>
        <taxon>Burkholderiales</taxon>
        <taxon>Comamonadaceae</taxon>
        <taxon>Comamonas</taxon>
    </lineage>
</organism>
<dbReference type="RefSeq" id="WP_149357205.1">
    <property type="nucleotide sequence ID" value="NZ_BKBW01000021.1"/>
</dbReference>
<sequence length="185" mass="20229">MNCRLGDLAIVVNDLDYPNNNGCLLEITARAQAGVYSIPADWVGRPLSTFDFGGRRNSPGDGRSVVYRDCELRPLRNSDDADETLAWAELPKKVDNKIPATKRDEAVTATLQTSFLGATVQCAEQFVSGAWSLTVRSGDMGFDVRVDAHIAPPGGFQPGDRIRLEYKKGDNPFFGPFIKAHLLNA</sequence>
<protein>
    <submittedName>
        <fullName evidence="1">Uncharacterized protein</fullName>
    </submittedName>
</protein>
<accession>A0A5A7MJG0</accession>
<dbReference type="AlphaFoldDB" id="A0A5A7MJG0"/>
<dbReference type="EMBL" id="BKBW01000021">
    <property type="protein sequence ID" value="GEQ77958.1"/>
    <property type="molecule type" value="Genomic_DNA"/>
</dbReference>
<gene>
    <name evidence="1" type="ORF">CTTA_4963</name>
</gene>
<proteinExistence type="predicted"/>
<evidence type="ECO:0000313" key="2">
    <source>
        <dbReference type="Proteomes" id="UP000323105"/>
    </source>
</evidence>
<dbReference type="Proteomes" id="UP000323105">
    <property type="component" value="Unassembled WGS sequence"/>
</dbReference>
<comment type="caution">
    <text evidence="1">The sequence shown here is derived from an EMBL/GenBank/DDBJ whole genome shotgun (WGS) entry which is preliminary data.</text>
</comment>
<evidence type="ECO:0000313" key="1">
    <source>
        <dbReference type="EMBL" id="GEQ77958.1"/>
    </source>
</evidence>
<reference evidence="1 2" key="1">
    <citation type="journal article" date="2019" name="Microbiol. Resour. Announc.">
        <title>Draft Genome Sequence of Comamonas testosteroni TA441, a Bacterium That Has a Cryptic Phenol Degradation Gene Cluster.</title>
        <authorList>
            <person name="Arai H."/>
            <person name="Ishii M."/>
        </authorList>
    </citation>
    <scope>NUCLEOTIDE SEQUENCE [LARGE SCALE GENOMIC DNA]</scope>
    <source>
        <strain evidence="1 2">TA441</strain>
    </source>
</reference>